<evidence type="ECO:0000256" key="2">
    <source>
        <dbReference type="ARBA" id="ARBA00022692"/>
    </source>
</evidence>
<dbReference type="Proteomes" id="UP000701853">
    <property type="component" value="Chromosome 7"/>
</dbReference>
<evidence type="ECO:0000256" key="7">
    <source>
        <dbReference type="SAM" id="Phobius"/>
    </source>
</evidence>
<dbReference type="GO" id="GO:0016020">
    <property type="term" value="C:membrane"/>
    <property type="evidence" value="ECO:0007669"/>
    <property type="project" value="UniProtKB-SubCell"/>
</dbReference>
<evidence type="ECO:0000256" key="6">
    <source>
        <dbReference type="SAM" id="MobiDB-lite"/>
    </source>
</evidence>
<keyword evidence="2 7" id="KW-0812">Transmembrane</keyword>
<feature type="compositionally biased region" description="Basic and acidic residues" evidence="6">
    <location>
        <begin position="216"/>
        <end position="231"/>
    </location>
</feature>
<proteinExistence type="predicted"/>
<evidence type="ECO:0000256" key="5">
    <source>
        <dbReference type="SAM" id="Coils"/>
    </source>
</evidence>
<evidence type="ECO:0000259" key="8">
    <source>
        <dbReference type="PROSITE" id="PS51775"/>
    </source>
</evidence>
<keyword evidence="5" id="KW-0175">Coiled coil</keyword>
<feature type="region of interest" description="Disordered" evidence="6">
    <location>
        <begin position="208"/>
        <end position="231"/>
    </location>
</feature>
<comment type="caution">
    <text evidence="9">The sequence shown here is derived from an EMBL/GenBank/DDBJ whole genome shotgun (WGS) entry which is preliminary data.</text>
</comment>
<gene>
    <name evidence="9" type="ORF">CXB51_017751</name>
</gene>
<evidence type="ECO:0000256" key="4">
    <source>
        <dbReference type="ARBA" id="ARBA00023136"/>
    </source>
</evidence>
<protein>
    <recommendedName>
        <fullName evidence="8">GTD-binding domain-containing protein</fullName>
    </recommendedName>
</protein>
<dbReference type="PANTHER" id="PTHR31422:SF44">
    <property type="entry name" value="GTD-BINDING DOMAIN-CONTAINING PROTEIN"/>
    <property type="match status" value="1"/>
</dbReference>
<dbReference type="InterPro" id="IPR007656">
    <property type="entry name" value="GTD-bd"/>
</dbReference>
<dbReference type="PROSITE" id="PS51775">
    <property type="entry name" value="GTD_BINDING"/>
    <property type="match status" value="1"/>
</dbReference>
<evidence type="ECO:0000256" key="1">
    <source>
        <dbReference type="ARBA" id="ARBA00004370"/>
    </source>
</evidence>
<dbReference type="GO" id="GO:0080115">
    <property type="term" value="F:myosin XI tail binding"/>
    <property type="evidence" value="ECO:0007669"/>
    <property type="project" value="UniProtKB-ARBA"/>
</dbReference>
<keyword evidence="3 7" id="KW-1133">Transmembrane helix</keyword>
<dbReference type="PANTHER" id="PTHR31422">
    <property type="entry name" value="BNAANNG28530D PROTEIN"/>
    <property type="match status" value="1"/>
</dbReference>
<name>A0A8J5Z1Q0_9ROSI</name>
<feature type="region of interest" description="Disordered" evidence="6">
    <location>
        <begin position="141"/>
        <end position="174"/>
    </location>
</feature>
<dbReference type="AlphaFoldDB" id="A0A8J5Z1Q0"/>
<organism evidence="9 10">
    <name type="scientific">Gossypium anomalum</name>
    <dbReference type="NCBI Taxonomy" id="47600"/>
    <lineage>
        <taxon>Eukaryota</taxon>
        <taxon>Viridiplantae</taxon>
        <taxon>Streptophyta</taxon>
        <taxon>Embryophyta</taxon>
        <taxon>Tracheophyta</taxon>
        <taxon>Spermatophyta</taxon>
        <taxon>Magnoliopsida</taxon>
        <taxon>eudicotyledons</taxon>
        <taxon>Gunneridae</taxon>
        <taxon>Pentapetalae</taxon>
        <taxon>rosids</taxon>
        <taxon>malvids</taxon>
        <taxon>Malvales</taxon>
        <taxon>Malvaceae</taxon>
        <taxon>Malvoideae</taxon>
        <taxon>Gossypium</taxon>
    </lineage>
</organism>
<evidence type="ECO:0000256" key="3">
    <source>
        <dbReference type="ARBA" id="ARBA00022989"/>
    </source>
</evidence>
<accession>A0A8J5Z1Q0</accession>
<sequence>MVSCTIPSWTLIGLVRSFLDLTLAYFLLCGSTLGFFAWKFFHVFGIHLPCPCSGFFGYQNTNLCWHELLIQWPRTTIYSVQHQALDRFPFNSVSFNDSNAKPINTDGKFGIGIIELEGEACSTSLSGLRLQTIVDKDSGYDAKGKRTINQKPKSGTRRRRRAASGNGKSSAVSLSGNFPTSAVAGVSCSSYISGCETRREIKDNLGPVSEIEDSFPDDKKTRTGTDMGEATRHGFELSSGEEKGLTFIKKLGFVGEEANRIGMLERALEEEKAKRAAIYLELEKERAAAASAADEAMAMILRLQEDKAAIEMEARQYQRMIEEKFAYDEEEMSILKEMLVRREKENHLLEKELEAYRQMNNLGDEQEECDFSYMSSEGGQLSSIPFGLDEDQLLIVKQAGNGGLTTKKEVERGPGWGSENEIPLARERSHTADVYLTGKAEGLDDGDIAGQAIATKTVQGDERTYLTGEELKRNVEFCEAVDCNPHDPKVDMEPAVYDIHVVDDKVDILKEENTKESKLPSGSALNHKTLLYDSRRSFSAVGTEMLEIGAEIKCLRERLQIVRGEKVKLSFSSDQRKRIDTHLKLIEELVNQLREFQQLKEPVRQTSLPPLPSPFKSRICSRHLLSVNVSFMLTEKAIIPPFSGKLQPETLPERIGWNRR</sequence>
<comment type="subcellular location">
    <subcellularLocation>
        <location evidence="1">Membrane</location>
    </subcellularLocation>
</comment>
<feature type="transmembrane region" description="Helical" evidence="7">
    <location>
        <begin position="21"/>
        <end position="41"/>
    </location>
</feature>
<dbReference type="Pfam" id="PF04576">
    <property type="entry name" value="Zein-binding"/>
    <property type="match status" value="1"/>
</dbReference>
<evidence type="ECO:0000313" key="10">
    <source>
        <dbReference type="Proteomes" id="UP000701853"/>
    </source>
</evidence>
<dbReference type="EMBL" id="JAHUZN010000007">
    <property type="protein sequence ID" value="KAG8489571.1"/>
    <property type="molecule type" value="Genomic_DNA"/>
</dbReference>
<feature type="domain" description="GTD-binding" evidence="8">
    <location>
        <begin position="259"/>
        <end position="357"/>
    </location>
</feature>
<keyword evidence="10" id="KW-1185">Reference proteome</keyword>
<feature type="coiled-coil region" evidence="5">
    <location>
        <begin position="293"/>
        <end position="359"/>
    </location>
</feature>
<dbReference type="OrthoDB" id="1933744at2759"/>
<evidence type="ECO:0000313" key="9">
    <source>
        <dbReference type="EMBL" id="KAG8489571.1"/>
    </source>
</evidence>
<keyword evidence="4 7" id="KW-0472">Membrane</keyword>
<reference evidence="9 10" key="1">
    <citation type="journal article" date="2021" name="bioRxiv">
        <title>The Gossypium anomalum genome as a resource for cotton improvement and evolutionary analysis of hybrid incompatibility.</title>
        <authorList>
            <person name="Grover C.E."/>
            <person name="Yuan D."/>
            <person name="Arick M.A."/>
            <person name="Miller E.R."/>
            <person name="Hu G."/>
            <person name="Peterson D.G."/>
            <person name="Wendel J.F."/>
            <person name="Udall J.A."/>
        </authorList>
    </citation>
    <scope>NUCLEOTIDE SEQUENCE [LARGE SCALE GENOMIC DNA]</scope>
    <source>
        <strain evidence="9">JFW-Udall</strain>
        <tissue evidence="9">Leaf</tissue>
    </source>
</reference>